<dbReference type="InterPro" id="IPR020204">
    <property type="entry name" value="Uncharacterised_YxaJ"/>
</dbReference>
<gene>
    <name evidence="2" type="ORF">CWS20_07230</name>
</gene>
<accession>A0A2N0ZJG4</accession>
<dbReference type="AlphaFoldDB" id="A0A2N0ZJG4"/>
<dbReference type="Pfam" id="PF17369">
    <property type="entry name" value="DUF5391"/>
    <property type="match status" value="1"/>
</dbReference>
<comment type="caution">
    <text evidence="2">The sequence shown here is derived from an EMBL/GenBank/DDBJ whole genome shotgun (WGS) entry which is preliminary data.</text>
</comment>
<keyword evidence="1" id="KW-0812">Transmembrane</keyword>
<keyword evidence="1" id="KW-1133">Transmembrane helix</keyword>
<feature type="transmembrane region" description="Helical" evidence="1">
    <location>
        <begin position="41"/>
        <end position="63"/>
    </location>
</feature>
<evidence type="ECO:0000313" key="2">
    <source>
        <dbReference type="EMBL" id="PKG29652.1"/>
    </source>
</evidence>
<evidence type="ECO:0000313" key="3">
    <source>
        <dbReference type="Proteomes" id="UP000233343"/>
    </source>
</evidence>
<sequence>MKRNIVLAAMISCLLFCALIITATLTPLSSMGNNANQFNGFGMWVSVGGILIMYLIPVVIYMFGLTWMKYVMVVLCSIGTLVFLSAFGIVMVIGWFNEMSDFTSVLVICGLGTTANIIWFILAFRSDKHHSIMEKPNSI</sequence>
<name>A0A2N0ZJG4_9BACI</name>
<reference evidence="2 3" key="1">
    <citation type="journal article" date="2010" name="Int. J. Syst. Evol. Microbiol.">
        <title>Bacillus horneckiae sp. nov., isolated from a spacecraft-assembly clean room.</title>
        <authorList>
            <person name="Vaishampayan P."/>
            <person name="Probst A."/>
            <person name="Krishnamurthi S."/>
            <person name="Ghosh S."/>
            <person name="Osman S."/>
            <person name="McDowall A."/>
            <person name="Ruckmani A."/>
            <person name="Mayilraj S."/>
            <person name="Venkateswaran K."/>
        </authorList>
    </citation>
    <scope>NUCLEOTIDE SEQUENCE [LARGE SCALE GENOMIC DNA]</scope>
    <source>
        <strain evidence="3">1PO1SC</strain>
    </source>
</reference>
<protein>
    <recommendedName>
        <fullName evidence="4">DUF5391 domain-containing protein</fullName>
    </recommendedName>
</protein>
<dbReference type="EMBL" id="PISD01000013">
    <property type="protein sequence ID" value="PKG29652.1"/>
    <property type="molecule type" value="Genomic_DNA"/>
</dbReference>
<feature type="transmembrane region" description="Helical" evidence="1">
    <location>
        <begin position="70"/>
        <end position="96"/>
    </location>
</feature>
<proteinExistence type="predicted"/>
<evidence type="ECO:0000256" key="1">
    <source>
        <dbReference type="SAM" id="Phobius"/>
    </source>
</evidence>
<dbReference type="RefSeq" id="WP_066192732.1">
    <property type="nucleotide sequence ID" value="NZ_JAFDQP010000010.1"/>
</dbReference>
<keyword evidence="3" id="KW-1185">Reference proteome</keyword>
<evidence type="ECO:0008006" key="4">
    <source>
        <dbReference type="Google" id="ProtNLM"/>
    </source>
</evidence>
<organism evidence="2 3">
    <name type="scientific">Cytobacillus horneckiae</name>
    <dbReference type="NCBI Taxonomy" id="549687"/>
    <lineage>
        <taxon>Bacteria</taxon>
        <taxon>Bacillati</taxon>
        <taxon>Bacillota</taxon>
        <taxon>Bacilli</taxon>
        <taxon>Bacillales</taxon>
        <taxon>Bacillaceae</taxon>
        <taxon>Cytobacillus</taxon>
    </lineage>
</organism>
<dbReference type="Proteomes" id="UP000233343">
    <property type="component" value="Unassembled WGS sequence"/>
</dbReference>
<keyword evidence="1" id="KW-0472">Membrane</keyword>
<feature type="transmembrane region" description="Helical" evidence="1">
    <location>
        <begin position="102"/>
        <end position="124"/>
    </location>
</feature>